<evidence type="ECO:0000256" key="2">
    <source>
        <dbReference type="ARBA" id="ARBA00022801"/>
    </source>
</evidence>
<sequence>MNYTSKDSETVQRAEHLAEKTLESSRIYEGKILSLKRDTVLLENGEKAFREVVEHSGGVCILPINDKDEILFVRQFRYPFSSVLLEIPAGKREKGEDPYACGVRELKEEVGAKAQSVTYLGKLYPTVAYDTEVIYMYMAQGLSFGGQSLDADEFVDVVAIPFDEAVRMVLNDEIPDSKTQIAILKAHAMRSKGV</sequence>
<reference evidence="4" key="2">
    <citation type="journal article" date="2021" name="PeerJ">
        <title>Extensive microbial diversity within the chicken gut microbiome revealed by metagenomics and culture.</title>
        <authorList>
            <person name="Gilroy R."/>
            <person name="Ravi A."/>
            <person name="Getino M."/>
            <person name="Pursley I."/>
            <person name="Horton D.L."/>
            <person name="Alikhan N.F."/>
            <person name="Baker D."/>
            <person name="Gharbi K."/>
            <person name="Hall N."/>
            <person name="Watson M."/>
            <person name="Adriaenssens E.M."/>
            <person name="Foster-Nyarko E."/>
            <person name="Jarju S."/>
            <person name="Secka A."/>
            <person name="Antonio M."/>
            <person name="Oren A."/>
            <person name="Chaudhuri R.R."/>
            <person name="La Ragione R."/>
            <person name="Hildebrand F."/>
            <person name="Pallen M.J."/>
        </authorList>
    </citation>
    <scope>NUCLEOTIDE SEQUENCE</scope>
    <source>
        <strain evidence="4">CHK157-1446</strain>
    </source>
</reference>
<comment type="caution">
    <text evidence="4">The sequence shown here is derived from an EMBL/GenBank/DDBJ whole genome shotgun (WGS) entry which is preliminary data.</text>
</comment>
<keyword evidence="2 4" id="KW-0378">Hydrolase</keyword>
<dbReference type="GO" id="GO:0016787">
    <property type="term" value="F:hydrolase activity"/>
    <property type="evidence" value="ECO:0007669"/>
    <property type="project" value="UniProtKB-KW"/>
</dbReference>
<evidence type="ECO:0000313" key="5">
    <source>
        <dbReference type="Proteomes" id="UP000823982"/>
    </source>
</evidence>
<feature type="domain" description="Nudix hydrolase" evidence="3">
    <location>
        <begin position="54"/>
        <end position="182"/>
    </location>
</feature>
<accession>A0A9D1JI39</accession>
<dbReference type="Gene3D" id="3.90.79.10">
    <property type="entry name" value="Nucleoside Triphosphate Pyrophosphohydrolase"/>
    <property type="match status" value="1"/>
</dbReference>
<dbReference type="InterPro" id="IPR000086">
    <property type="entry name" value="NUDIX_hydrolase_dom"/>
</dbReference>
<protein>
    <submittedName>
        <fullName evidence="4">NUDIX hydrolase</fullName>
    </submittedName>
</protein>
<organism evidence="4 5">
    <name type="scientific">Candidatus Faeciplasma gallinarum</name>
    <dbReference type="NCBI Taxonomy" id="2840799"/>
    <lineage>
        <taxon>Bacteria</taxon>
        <taxon>Bacillati</taxon>
        <taxon>Bacillota</taxon>
        <taxon>Clostridia</taxon>
        <taxon>Eubacteriales</taxon>
        <taxon>Oscillospiraceae</taxon>
        <taxon>Oscillospiraceae incertae sedis</taxon>
        <taxon>Candidatus Faeciplasma</taxon>
    </lineage>
</organism>
<dbReference type="PANTHER" id="PTHR11839:SF18">
    <property type="entry name" value="NUDIX HYDROLASE DOMAIN-CONTAINING PROTEIN"/>
    <property type="match status" value="1"/>
</dbReference>
<reference evidence="4" key="1">
    <citation type="submission" date="2020-10" db="EMBL/GenBank/DDBJ databases">
        <authorList>
            <person name="Gilroy R."/>
        </authorList>
    </citation>
    <scope>NUCLEOTIDE SEQUENCE</scope>
    <source>
        <strain evidence="4">CHK157-1446</strain>
    </source>
</reference>
<gene>
    <name evidence="4" type="ORF">IAD01_02955</name>
</gene>
<proteinExistence type="predicted"/>
<evidence type="ECO:0000256" key="1">
    <source>
        <dbReference type="ARBA" id="ARBA00001946"/>
    </source>
</evidence>
<dbReference type="Proteomes" id="UP000823982">
    <property type="component" value="Unassembled WGS sequence"/>
</dbReference>
<dbReference type="PANTHER" id="PTHR11839">
    <property type="entry name" value="UDP/ADP-SUGAR PYROPHOSPHATASE"/>
    <property type="match status" value="1"/>
</dbReference>
<dbReference type="GO" id="GO:0005829">
    <property type="term" value="C:cytosol"/>
    <property type="evidence" value="ECO:0007669"/>
    <property type="project" value="TreeGrafter"/>
</dbReference>
<dbReference type="FunFam" id="3.90.79.10:FF:000024">
    <property type="entry name" value="ADP-ribose pyrophosphatase"/>
    <property type="match status" value="1"/>
</dbReference>
<evidence type="ECO:0000313" key="4">
    <source>
        <dbReference type="EMBL" id="HIS24345.1"/>
    </source>
</evidence>
<dbReference type="GO" id="GO:0019693">
    <property type="term" value="P:ribose phosphate metabolic process"/>
    <property type="evidence" value="ECO:0007669"/>
    <property type="project" value="TreeGrafter"/>
</dbReference>
<name>A0A9D1JI39_9FIRM</name>
<dbReference type="SUPFAM" id="SSF55811">
    <property type="entry name" value="Nudix"/>
    <property type="match status" value="1"/>
</dbReference>
<dbReference type="Pfam" id="PF00293">
    <property type="entry name" value="NUDIX"/>
    <property type="match status" value="1"/>
</dbReference>
<dbReference type="InterPro" id="IPR015797">
    <property type="entry name" value="NUDIX_hydrolase-like_dom_sf"/>
</dbReference>
<dbReference type="AlphaFoldDB" id="A0A9D1JI39"/>
<dbReference type="EMBL" id="DVIR01000030">
    <property type="protein sequence ID" value="HIS24345.1"/>
    <property type="molecule type" value="Genomic_DNA"/>
</dbReference>
<dbReference type="PROSITE" id="PS51462">
    <property type="entry name" value="NUDIX"/>
    <property type="match status" value="1"/>
</dbReference>
<evidence type="ECO:0000259" key="3">
    <source>
        <dbReference type="PROSITE" id="PS51462"/>
    </source>
</evidence>
<dbReference type="GO" id="GO:0006753">
    <property type="term" value="P:nucleoside phosphate metabolic process"/>
    <property type="evidence" value="ECO:0007669"/>
    <property type="project" value="TreeGrafter"/>
</dbReference>
<comment type="cofactor">
    <cofactor evidence="1">
        <name>Mg(2+)</name>
        <dbReference type="ChEBI" id="CHEBI:18420"/>
    </cofactor>
</comment>